<evidence type="ECO:0000259" key="5">
    <source>
        <dbReference type="SMART" id="SM00838"/>
    </source>
</evidence>
<dbReference type="EMBL" id="UINC01086508">
    <property type="protein sequence ID" value="SVC35044.1"/>
    <property type="molecule type" value="Genomic_DNA"/>
</dbReference>
<keyword evidence="3" id="KW-0648">Protein biosynthesis</keyword>
<reference evidence="7" key="1">
    <citation type="submission" date="2018-05" db="EMBL/GenBank/DDBJ databases">
        <authorList>
            <person name="Lanie J.A."/>
            <person name="Ng W.-L."/>
            <person name="Kazmierczak K.M."/>
            <person name="Andrzejewski T.M."/>
            <person name="Davidsen T.M."/>
            <person name="Wayne K.J."/>
            <person name="Tettelin H."/>
            <person name="Glass J.I."/>
            <person name="Rusch D."/>
            <person name="Podicherti R."/>
            <person name="Tsui H.-C.T."/>
            <person name="Winkler M.E."/>
        </authorList>
    </citation>
    <scope>NUCLEOTIDE SEQUENCE</scope>
</reference>
<dbReference type="InterPro" id="IPR000640">
    <property type="entry name" value="EFG_V-like"/>
</dbReference>
<gene>
    <name evidence="7" type="ORF">METZ01_LOCUS287898</name>
</gene>
<dbReference type="SUPFAM" id="SSF50447">
    <property type="entry name" value="Translation proteins"/>
    <property type="match status" value="1"/>
</dbReference>
<dbReference type="Pfam" id="PF03764">
    <property type="entry name" value="EFG_IV"/>
    <property type="match status" value="1"/>
</dbReference>
<dbReference type="SMART" id="SM00889">
    <property type="entry name" value="EFG_IV"/>
    <property type="match status" value="1"/>
</dbReference>
<dbReference type="Gene3D" id="2.40.30.10">
    <property type="entry name" value="Translation factors"/>
    <property type="match status" value="1"/>
</dbReference>
<dbReference type="InterPro" id="IPR020568">
    <property type="entry name" value="Ribosomal_Su5_D2-typ_SF"/>
</dbReference>
<dbReference type="FunFam" id="3.30.230.10:FF:000003">
    <property type="entry name" value="Elongation factor G"/>
    <property type="match status" value="1"/>
</dbReference>
<evidence type="ECO:0000256" key="3">
    <source>
        <dbReference type="ARBA" id="ARBA00022917"/>
    </source>
</evidence>
<dbReference type="InterPro" id="IPR005517">
    <property type="entry name" value="Transl_elong_EFG/EF2_IV"/>
</dbReference>
<protein>
    <recommendedName>
        <fullName evidence="8">Elongation factor G</fullName>
    </recommendedName>
</protein>
<dbReference type="CDD" id="cd03713">
    <property type="entry name" value="EFG_mtEFG_C"/>
    <property type="match status" value="1"/>
</dbReference>
<feature type="domain" description="Translation elongation factor EFG/EF2" evidence="6">
    <location>
        <begin position="121"/>
        <end position="240"/>
    </location>
</feature>
<dbReference type="Gene3D" id="3.30.70.870">
    <property type="entry name" value="Elongation Factor G (Translational Gtpase), domain 3"/>
    <property type="match status" value="1"/>
</dbReference>
<dbReference type="InterPro" id="IPR041095">
    <property type="entry name" value="EFG_II"/>
</dbReference>
<dbReference type="InterPro" id="IPR035647">
    <property type="entry name" value="EFG_III/V"/>
</dbReference>
<dbReference type="InterPro" id="IPR014721">
    <property type="entry name" value="Ribsml_uS5_D2-typ_fold_subgr"/>
</dbReference>
<evidence type="ECO:0000313" key="7">
    <source>
        <dbReference type="EMBL" id="SVC35044.1"/>
    </source>
</evidence>
<dbReference type="InterPro" id="IPR035649">
    <property type="entry name" value="EFG_V"/>
</dbReference>
<name>A0A382LDU4_9ZZZZ</name>
<dbReference type="Pfam" id="PF00679">
    <property type="entry name" value="EFG_C"/>
    <property type="match status" value="1"/>
</dbReference>
<evidence type="ECO:0000256" key="1">
    <source>
        <dbReference type="ARBA" id="ARBA00022741"/>
    </source>
</evidence>
<dbReference type="CDD" id="cd16262">
    <property type="entry name" value="EFG_III"/>
    <property type="match status" value="1"/>
</dbReference>
<dbReference type="Pfam" id="PF14492">
    <property type="entry name" value="EFG_III"/>
    <property type="match status" value="1"/>
</dbReference>
<dbReference type="InterPro" id="IPR047872">
    <property type="entry name" value="EFG_IV"/>
</dbReference>
<sequence>HSNKREDRDDMSAGEIVAAVGLKNVKTGDTICDEKNKILLESMDFPEPVVSVSLEPVSKVDQDSLIKALVKLGDEDPTFQVSTSSETGQTIISGMGELHLEILVERLLREFRVRANIGKPIVAYREALTSPVSDVEAKFIRQSGGRGQYGHVVINVKPNDPGKGYHFENKIVGGVIPREYIPSIDKGIQEALKNGVIAGYPIEDVRVELIFGSYHEVDSSEMAFKISGSMAIQDACKKAKPRLMEPIMKIEIIVPSEYLGDVMGDISARRGKIDGMEQRKKAQVVKANVPLNNMFGYVTDLRSITQGRAVFHMEFSHFQQVPSSVQDEIIERVHGKAS</sequence>
<organism evidence="7">
    <name type="scientific">marine metagenome</name>
    <dbReference type="NCBI Taxonomy" id="408172"/>
    <lineage>
        <taxon>unclassified sequences</taxon>
        <taxon>metagenomes</taxon>
        <taxon>ecological metagenomes</taxon>
    </lineage>
</organism>
<dbReference type="GO" id="GO:0032790">
    <property type="term" value="P:ribosome disassembly"/>
    <property type="evidence" value="ECO:0007669"/>
    <property type="project" value="TreeGrafter"/>
</dbReference>
<keyword evidence="4" id="KW-0342">GTP-binding</keyword>
<keyword evidence="2" id="KW-0251">Elongation factor</keyword>
<dbReference type="CDD" id="cd01434">
    <property type="entry name" value="EFG_mtEFG1_IV"/>
    <property type="match status" value="1"/>
</dbReference>
<dbReference type="Gene3D" id="3.30.70.240">
    <property type="match status" value="1"/>
</dbReference>
<accession>A0A382LDU4</accession>
<feature type="domain" description="Elongation factor EFG" evidence="5">
    <location>
        <begin position="242"/>
        <end position="329"/>
    </location>
</feature>
<keyword evidence="1" id="KW-0547">Nucleotide-binding</keyword>
<dbReference type="FunFam" id="3.30.70.240:FF:000001">
    <property type="entry name" value="Elongation factor G"/>
    <property type="match status" value="1"/>
</dbReference>
<evidence type="ECO:0008006" key="8">
    <source>
        <dbReference type="Google" id="ProtNLM"/>
    </source>
</evidence>
<dbReference type="PANTHER" id="PTHR43261:SF1">
    <property type="entry name" value="RIBOSOME-RELEASING FACTOR 2, MITOCHONDRIAL"/>
    <property type="match status" value="1"/>
</dbReference>
<dbReference type="PANTHER" id="PTHR43261">
    <property type="entry name" value="TRANSLATION ELONGATION FACTOR G-RELATED"/>
    <property type="match status" value="1"/>
</dbReference>
<dbReference type="FunFam" id="3.30.70.870:FF:000001">
    <property type="entry name" value="Elongation factor G"/>
    <property type="match status" value="1"/>
</dbReference>
<dbReference type="InterPro" id="IPR009000">
    <property type="entry name" value="Transl_B-barrel_sf"/>
</dbReference>
<dbReference type="Gene3D" id="3.30.230.10">
    <property type="match status" value="1"/>
</dbReference>
<evidence type="ECO:0000259" key="6">
    <source>
        <dbReference type="SMART" id="SM00889"/>
    </source>
</evidence>
<dbReference type="AlphaFoldDB" id="A0A382LDU4"/>
<dbReference type="SUPFAM" id="SSF54980">
    <property type="entry name" value="EF-G C-terminal domain-like"/>
    <property type="match status" value="2"/>
</dbReference>
<dbReference type="InterPro" id="IPR009022">
    <property type="entry name" value="EFG_III"/>
</dbReference>
<dbReference type="SUPFAM" id="SSF54211">
    <property type="entry name" value="Ribosomal protein S5 domain 2-like"/>
    <property type="match status" value="1"/>
</dbReference>
<dbReference type="GO" id="GO:0003746">
    <property type="term" value="F:translation elongation factor activity"/>
    <property type="evidence" value="ECO:0007669"/>
    <property type="project" value="UniProtKB-KW"/>
</dbReference>
<feature type="non-terminal residue" evidence="7">
    <location>
        <position position="1"/>
    </location>
</feature>
<dbReference type="SMART" id="SM00838">
    <property type="entry name" value="EFG_C"/>
    <property type="match status" value="1"/>
</dbReference>
<evidence type="ECO:0000256" key="4">
    <source>
        <dbReference type="ARBA" id="ARBA00023134"/>
    </source>
</evidence>
<proteinExistence type="predicted"/>
<dbReference type="GO" id="GO:0005525">
    <property type="term" value="F:GTP binding"/>
    <property type="evidence" value="ECO:0007669"/>
    <property type="project" value="UniProtKB-KW"/>
</dbReference>
<evidence type="ECO:0000256" key="2">
    <source>
        <dbReference type="ARBA" id="ARBA00022768"/>
    </source>
</evidence>